<dbReference type="Proteomes" id="UP001232536">
    <property type="component" value="Unassembled WGS sequence"/>
</dbReference>
<gene>
    <name evidence="2" type="ORF">Q6348_07745</name>
</gene>
<reference evidence="2 3" key="1">
    <citation type="submission" date="2023-07" db="EMBL/GenBank/DDBJ databases">
        <title>Description of novel actinomycetes strains, isolated from tidal flat sediment.</title>
        <authorList>
            <person name="Lu C."/>
        </authorList>
    </citation>
    <scope>NUCLEOTIDE SEQUENCE [LARGE SCALE GENOMIC DNA]</scope>
    <source>
        <strain evidence="2 3">SYSU T00b441</strain>
    </source>
</reference>
<evidence type="ECO:0000313" key="3">
    <source>
        <dbReference type="Proteomes" id="UP001232536"/>
    </source>
</evidence>
<keyword evidence="3" id="KW-1185">Reference proteome</keyword>
<evidence type="ECO:0000313" key="2">
    <source>
        <dbReference type="EMBL" id="MDO8107089.1"/>
    </source>
</evidence>
<accession>A0ABT9D878</accession>
<sequence length="154" mass="15998">MRALRARLRHLQETSREDGTAVVEFLGTAVVLLVPTVYLVLVLGRLQAAAFAVDGAAREGVRAALVAGENDRDPELSAAAAVRIALGDQGVGGDDVLTLTCAPRCDRPGATVTARVALVVDLPLVPVFVRDRMTLGVPVSAVASGRVDDFVDAG</sequence>
<name>A0ABT9D878_9CELL</name>
<keyword evidence="1" id="KW-0812">Transmembrane</keyword>
<evidence type="ECO:0000256" key="1">
    <source>
        <dbReference type="SAM" id="Phobius"/>
    </source>
</evidence>
<organism evidence="2 3">
    <name type="scientific">Actinotalea lenta</name>
    <dbReference type="NCBI Taxonomy" id="3064654"/>
    <lineage>
        <taxon>Bacteria</taxon>
        <taxon>Bacillati</taxon>
        <taxon>Actinomycetota</taxon>
        <taxon>Actinomycetes</taxon>
        <taxon>Micrococcales</taxon>
        <taxon>Cellulomonadaceae</taxon>
        <taxon>Actinotalea</taxon>
    </lineage>
</organism>
<feature type="transmembrane region" description="Helical" evidence="1">
    <location>
        <begin position="21"/>
        <end position="41"/>
    </location>
</feature>
<dbReference type="RefSeq" id="WP_304600725.1">
    <property type="nucleotide sequence ID" value="NZ_JAUQYP010000001.1"/>
</dbReference>
<keyword evidence="1" id="KW-1133">Transmembrane helix</keyword>
<keyword evidence="1" id="KW-0472">Membrane</keyword>
<proteinExistence type="predicted"/>
<dbReference type="EMBL" id="JAUQYP010000001">
    <property type="protein sequence ID" value="MDO8107089.1"/>
    <property type="molecule type" value="Genomic_DNA"/>
</dbReference>
<protein>
    <submittedName>
        <fullName evidence="2">Pilus assembly protein</fullName>
    </submittedName>
</protein>
<comment type="caution">
    <text evidence="2">The sequence shown here is derived from an EMBL/GenBank/DDBJ whole genome shotgun (WGS) entry which is preliminary data.</text>
</comment>